<evidence type="ECO:0000313" key="1">
    <source>
        <dbReference type="EMBL" id="MCL7028783.1"/>
    </source>
</evidence>
<dbReference type="EMBL" id="JAJJMA010083291">
    <property type="protein sequence ID" value="MCL7028783.1"/>
    <property type="molecule type" value="Genomic_DNA"/>
</dbReference>
<name>A0AA41S8V6_PAPNU</name>
<protein>
    <submittedName>
        <fullName evidence="1">Uncharacterized protein</fullName>
    </submittedName>
</protein>
<proteinExistence type="predicted"/>
<keyword evidence="2" id="KW-1185">Reference proteome</keyword>
<organism evidence="1 2">
    <name type="scientific">Papaver nudicaule</name>
    <name type="common">Iceland poppy</name>
    <dbReference type="NCBI Taxonomy" id="74823"/>
    <lineage>
        <taxon>Eukaryota</taxon>
        <taxon>Viridiplantae</taxon>
        <taxon>Streptophyta</taxon>
        <taxon>Embryophyta</taxon>
        <taxon>Tracheophyta</taxon>
        <taxon>Spermatophyta</taxon>
        <taxon>Magnoliopsida</taxon>
        <taxon>Ranunculales</taxon>
        <taxon>Papaveraceae</taxon>
        <taxon>Papaveroideae</taxon>
        <taxon>Papaver</taxon>
    </lineage>
</organism>
<evidence type="ECO:0000313" key="2">
    <source>
        <dbReference type="Proteomes" id="UP001177140"/>
    </source>
</evidence>
<gene>
    <name evidence="1" type="ORF">MKW94_030015</name>
</gene>
<dbReference type="AlphaFoldDB" id="A0AA41S8V6"/>
<reference evidence="1" key="1">
    <citation type="submission" date="2022-03" db="EMBL/GenBank/DDBJ databases">
        <title>A functionally conserved STORR gene fusion in Papaver species that diverged 16.8 million years ago.</title>
        <authorList>
            <person name="Catania T."/>
        </authorList>
    </citation>
    <scope>NUCLEOTIDE SEQUENCE</scope>
    <source>
        <strain evidence="1">S-191538</strain>
    </source>
</reference>
<sequence>MEGRNILPGIVPAACFCPHPFVAIEVEGQDAISKVHHHLTSEPGVRAYSSDSVKSSKEDCELWFGMDSADWKKEARESNHLACALPDGETFGPVETVMDKLWEEDRLRYRCT</sequence>
<accession>A0AA41S8V6</accession>
<comment type="caution">
    <text evidence="1">The sequence shown here is derived from an EMBL/GenBank/DDBJ whole genome shotgun (WGS) entry which is preliminary data.</text>
</comment>
<dbReference type="Proteomes" id="UP001177140">
    <property type="component" value="Unassembled WGS sequence"/>
</dbReference>